<reference evidence="3" key="1">
    <citation type="submission" date="2019-02" db="EMBL/GenBank/DDBJ databases">
        <authorList>
            <person name="Gruber-Vodicka R. H."/>
            <person name="Seah K. B. B."/>
        </authorList>
    </citation>
    <scope>NUCLEOTIDE SEQUENCE</scope>
    <source>
        <strain evidence="1">BECK_BZ197</strain>
        <strain evidence="3">BECK_BZ198</strain>
        <strain evidence="2">BECK_BZ199</strain>
    </source>
</reference>
<protein>
    <submittedName>
        <fullName evidence="3">Uncharacterized protein</fullName>
    </submittedName>
</protein>
<accession>A0A451B8U9</accession>
<dbReference type="EMBL" id="CAADFQ010000008">
    <property type="protein sequence ID" value="VFK29150.1"/>
    <property type="molecule type" value="Genomic_DNA"/>
</dbReference>
<dbReference type="EMBL" id="CAADGH010000008">
    <property type="protein sequence ID" value="VFK74695.1"/>
    <property type="molecule type" value="Genomic_DNA"/>
</dbReference>
<evidence type="ECO:0000313" key="1">
    <source>
        <dbReference type="EMBL" id="VFK25375.1"/>
    </source>
</evidence>
<dbReference type="AlphaFoldDB" id="A0A451B8U9"/>
<sequence>MVWIFAVMDLNIINYLDGYFNQISPNKANPAQMLG</sequence>
<evidence type="ECO:0000313" key="2">
    <source>
        <dbReference type="EMBL" id="VFK29150.1"/>
    </source>
</evidence>
<proteinExistence type="predicted"/>
<dbReference type="EMBL" id="CAADFO010000013">
    <property type="protein sequence ID" value="VFK25375.1"/>
    <property type="molecule type" value="Genomic_DNA"/>
</dbReference>
<gene>
    <name evidence="1" type="ORF">BECKMB1821G_GA0114241_101321</name>
    <name evidence="3" type="ORF">BECKMB1821H_GA0114242_100854</name>
    <name evidence="2" type="ORF">BECKMB1821I_GA0114274_100855</name>
</gene>
<organism evidence="3">
    <name type="scientific">Candidatus Kentrum sp. MB</name>
    <dbReference type="NCBI Taxonomy" id="2138164"/>
    <lineage>
        <taxon>Bacteria</taxon>
        <taxon>Pseudomonadati</taxon>
        <taxon>Pseudomonadota</taxon>
        <taxon>Gammaproteobacteria</taxon>
        <taxon>Candidatus Kentrum</taxon>
    </lineage>
</organism>
<name>A0A451B8U9_9GAMM</name>
<evidence type="ECO:0000313" key="3">
    <source>
        <dbReference type="EMBL" id="VFK74695.1"/>
    </source>
</evidence>